<evidence type="ECO:0000256" key="10">
    <source>
        <dbReference type="SAM" id="MobiDB-lite"/>
    </source>
</evidence>
<dbReference type="GO" id="GO:0009395">
    <property type="term" value="P:phospholipid catabolic process"/>
    <property type="evidence" value="ECO:0007669"/>
    <property type="project" value="TreeGrafter"/>
</dbReference>
<accession>A0A418SS96</accession>
<dbReference type="Proteomes" id="UP000284202">
    <property type="component" value="Unassembled WGS sequence"/>
</dbReference>
<dbReference type="GO" id="GO:0005576">
    <property type="term" value="C:extracellular region"/>
    <property type="evidence" value="ECO:0007669"/>
    <property type="project" value="UniProtKB-SubCell"/>
</dbReference>
<keyword evidence="5" id="KW-0964">Secreted</keyword>
<dbReference type="SUPFAM" id="SSF56024">
    <property type="entry name" value="Phospholipase D/nuclease"/>
    <property type="match status" value="2"/>
</dbReference>
<protein>
    <recommendedName>
        <fullName evidence="4">Phospholipase D</fullName>
    </recommendedName>
    <alternativeName>
        <fullName evidence="9">Choline phosphatase</fullName>
    </alternativeName>
</protein>
<dbReference type="EMBL" id="QZCG01000010">
    <property type="protein sequence ID" value="RJE83831.1"/>
    <property type="molecule type" value="Genomic_DNA"/>
</dbReference>
<evidence type="ECO:0000256" key="6">
    <source>
        <dbReference type="ARBA" id="ARBA00022737"/>
    </source>
</evidence>
<comment type="subcellular location">
    <subcellularLocation>
        <location evidence="3">Secreted</location>
    </subcellularLocation>
</comment>
<evidence type="ECO:0000256" key="7">
    <source>
        <dbReference type="ARBA" id="ARBA00022801"/>
    </source>
</evidence>
<keyword evidence="13" id="KW-1185">Reference proteome</keyword>
<keyword evidence="6" id="KW-0677">Repeat</keyword>
<dbReference type="PANTHER" id="PTHR18896">
    <property type="entry name" value="PHOSPHOLIPASE D"/>
    <property type="match status" value="1"/>
</dbReference>
<dbReference type="Gene3D" id="3.30.870.10">
    <property type="entry name" value="Endonuclease Chain A"/>
    <property type="match status" value="2"/>
</dbReference>
<evidence type="ECO:0000256" key="5">
    <source>
        <dbReference type="ARBA" id="ARBA00022525"/>
    </source>
</evidence>
<reference evidence="13" key="1">
    <citation type="submission" date="2018-09" db="EMBL/GenBank/DDBJ databases">
        <title>Acidovorax cavernicola nov. sp. isolated from Gruta de las Maravillas (Aracena, Spain).</title>
        <authorList>
            <person name="Jurado V."/>
            <person name="Gutierrez-Patricio S."/>
            <person name="Gonzalez-Pimentel J.L."/>
            <person name="Miller A.Z."/>
            <person name="Laiz L."/>
            <person name="Saiz-Jimenez C."/>
        </authorList>
    </citation>
    <scope>NUCLEOTIDE SEQUENCE [LARGE SCALE GENOMIC DNA]</scope>
    <source>
        <strain evidence="13">1011MAR3C25</strain>
    </source>
</reference>
<comment type="caution">
    <text evidence="12">The sequence shown here is derived from an EMBL/GenBank/DDBJ whole genome shotgun (WGS) entry which is preliminary data.</text>
</comment>
<evidence type="ECO:0000256" key="1">
    <source>
        <dbReference type="ARBA" id="ARBA00000798"/>
    </source>
</evidence>
<evidence type="ECO:0000313" key="12">
    <source>
        <dbReference type="EMBL" id="RJE83831.1"/>
    </source>
</evidence>
<evidence type="ECO:0000256" key="4">
    <source>
        <dbReference type="ARBA" id="ARBA00018392"/>
    </source>
</evidence>
<dbReference type="PANTHER" id="PTHR18896:SF76">
    <property type="entry name" value="PHOSPHOLIPASE"/>
    <property type="match status" value="1"/>
</dbReference>
<dbReference type="SMART" id="SM00155">
    <property type="entry name" value="PLDc"/>
    <property type="match status" value="2"/>
</dbReference>
<organism evidence="12 13">
    <name type="scientific">Paracoccus onubensis</name>
    <dbReference type="NCBI Taxonomy" id="1675788"/>
    <lineage>
        <taxon>Bacteria</taxon>
        <taxon>Pseudomonadati</taxon>
        <taxon>Pseudomonadota</taxon>
        <taxon>Alphaproteobacteria</taxon>
        <taxon>Rhodobacterales</taxon>
        <taxon>Paracoccaceae</taxon>
        <taxon>Paracoccus</taxon>
    </lineage>
</organism>
<dbReference type="AlphaFoldDB" id="A0A418SS96"/>
<dbReference type="InterPro" id="IPR025202">
    <property type="entry name" value="PLD-like_dom"/>
</dbReference>
<sequence>MDQTALLQAGRNCWRVEHADRFAFIVDARDYFIALRKAMIAAKHSILLVGWDFDPRIPFGIPDDGGPECLGDFIIWLVDRTPELKTRLLQWDTGAIKELFKRNLFYTFIRWKAHPQIELRLDGAHPLAGSHHQKVVSIDDNLAFCGGIDMTDERWDTREHLDDDPGRVGPDGTPNDPWHDATSAFDGEAARAIADLARLRWKIATKQELAPVSEIRDCWPDGLEPNLRDLRLGIARTIPEMDDRAPTHEIETMYLDLIARAEKIIYAESQYFASRRIAHAIAKRLEEEDGPEIVIINPHTADGWLEPVAMDTARARLVESLKRIDKHGRFRIYHPVTEGGNEIYVHAKVTVVDDRFLRVGSSNFNNRSMRLDTECDVILSVDEPGCAHLKDEITTLRNDLLAEHLGVGMDQIEEGLNRTGSLIAVIEELRGEGRSLVPYEIPELSGIEEWLAENEILDPDGPDEIFESPSKRGLFTGWGRIRKD</sequence>
<keyword evidence="7" id="KW-0378">Hydrolase</keyword>
<evidence type="ECO:0000256" key="9">
    <source>
        <dbReference type="ARBA" id="ARBA00029594"/>
    </source>
</evidence>
<name>A0A418SS96_9RHOB</name>
<evidence type="ECO:0000256" key="8">
    <source>
        <dbReference type="ARBA" id="ARBA00023098"/>
    </source>
</evidence>
<dbReference type="InterPro" id="IPR015679">
    <property type="entry name" value="PLipase_D_fam"/>
</dbReference>
<gene>
    <name evidence="12" type="ORF">D3P04_14975</name>
</gene>
<feature type="region of interest" description="Disordered" evidence="10">
    <location>
        <begin position="158"/>
        <end position="177"/>
    </location>
</feature>
<feature type="domain" description="PLD phosphodiesterase" evidence="11">
    <location>
        <begin position="127"/>
        <end position="154"/>
    </location>
</feature>
<dbReference type="GO" id="GO:0004630">
    <property type="term" value="F:phospholipase D activity"/>
    <property type="evidence" value="ECO:0007669"/>
    <property type="project" value="UniProtKB-EC"/>
</dbReference>
<dbReference type="CDD" id="cd09143">
    <property type="entry name" value="PLDc_vPLD1_2_like_bac_2"/>
    <property type="match status" value="1"/>
</dbReference>
<dbReference type="PROSITE" id="PS50035">
    <property type="entry name" value="PLD"/>
    <property type="match status" value="2"/>
</dbReference>
<evidence type="ECO:0000313" key="13">
    <source>
        <dbReference type="Proteomes" id="UP000284202"/>
    </source>
</evidence>
<evidence type="ECO:0000259" key="11">
    <source>
        <dbReference type="PROSITE" id="PS50035"/>
    </source>
</evidence>
<evidence type="ECO:0000256" key="2">
    <source>
        <dbReference type="ARBA" id="ARBA00003145"/>
    </source>
</evidence>
<dbReference type="OrthoDB" id="8828485at2"/>
<keyword evidence="8" id="KW-0443">Lipid metabolism</keyword>
<dbReference type="Pfam" id="PF13091">
    <property type="entry name" value="PLDc_2"/>
    <property type="match status" value="1"/>
</dbReference>
<dbReference type="CDD" id="cd09140">
    <property type="entry name" value="PLDc_vPLD1_2_like_bac_1"/>
    <property type="match status" value="1"/>
</dbReference>
<proteinExistence type="predicted"/>
<evidence type="ECO:0000256" key="3">
    <source>
        <dbReference type="ARBA" id="ARBA00004613"/>
    </source>
</evidence>
<comment type="function">
    <text evidence="2">Could be a virulence factor.</text>
</comment>
<comment type="catalytic activity">
    <reaction evidence="1">
        <text>a 1,2-diacyl-sn-glycero-3-phosphocholine + H2O = a 1,2-diacyl-sn-glycero-3-phosphate + choline + H(+)</text>
        <dbReference type="Rhea" id="RHEA:14445"/>
        <dbReference type="ChEBI" id="CHEBI:15354"/>
        <dbReference type="ChEBI" id="CHEBI:15377"/>
        <dbReference type="ChEBI" id="CHEBI:15378"/>
        <dbReference type="ChEBI" id="CHEBI:57643"/>
        <dbReference type="ChEBI" id="CHEBI:58608"/>
        <dbReference type="EC" id="3.1.4.4"/>
    </reaction>
</comment>
<feature type="domain" description="PLD phosphodiesterase" evidence="11">
    <location>
        <begin position="341"/>
        <end position="368"/>
    </location>
</feature>
<dbReference type="InterPro" id="IPR001736">
    <property type="entry name" value="PLipase_D/transphosphatidylase"/>
</dbReference>